<sequence length="222" mass="26311">MEVIERHAVSQDWITLLLLLVLVLLVVARYAFTQRFAHFSMLFATDKYLLLKGKDPNLFHPFNVLLFVVNVVSAGLFIFIYYLTFTDAYPERPMVTFLRIITAYTTFVLLKFSLEKILADVVSVNDKMNYYLFYKLSYRNFMALILLPVSIFFIYTWEPTRLVLYILLGLILLMNLITLLSIFIKNRQYIATHWFYFILYLCALEIGPYYILYKLVTKFQGE</sequence>
<accession>A0A9X3CX60</accession>
<dbReference type="Pfam" id="PF14093">
    <property type="entry name" value="DUF4271"/>
    <property type="match status" value="1"/>
</dbReference>
<dbReference type="InterPro" id="IPR025367">
    <property type="entry name" value="DUF4271"/>
</dbReference>
<gene>
    <name evidence="2" type="ORF">OQ279_03140</name>
</gene>
<feature type="transmembrane region" description="Helical" evidence="1">
    <location>
        <begin position="162"/>
        <end position="182"/>
    </location>
</feature>
<protein>
    <submittedName>
        <fullName evidence="2">DUF4271 domain-containing protein</fullName>
    </submittedName>
</protein>
<dbReference type="EMBL" id="JAPJDA010000004">
    <property type="protein sequence ID" value="MCX2837135.1"/>
    <property type="molecule type" value="Genomic_DNA"/>
</dbReference>
<comment type="caution">
    <text evidence="2">The sequence shown here is derived from an EMBL/GenBank/DDBJ whole genome shotgun (WGS) entry which is preliminary data.</text>
</comment>
<keyword evidence="1" id="KW-0472">Membrane</keyword>
<dbReference type="RefSeq" id="WP_266068337.1">
    <property type="nucleotide sequence ID" value="NZ_JAPJDA010000004.1"/>
</dbReference>
<proteinExistence type="predicted"/>
<reference evidence="2" key="1">
    <citation type="submission" date="2022-11" db="EMBL/GenBank/DDBJ databases">
        <title>Salinimicrobium profundisediminis sp. nov., isolated from deep-sea sediment of the Mariana Trench.</title>
        <authorList>
            <person name="Fu H."/>
        </authorList>
    </citation>
    <scope>NUCLEOTIDE SEQUENCE</scope>
    <source>
        <strain evidence="2">MT39</strain>
    </source>
</reference>
<evidence type="ECO:0000313" key="3">
    <source>
        <dbReference type="Proteomes" id="UP001148482"/>
    </source>
</evidence>
<dbReference type="Proteomes" id="UP001148482">
    <property type="component" value="Unassembled WGS sequence"/>
</dbReference>
<feature type="transmembrane region" description="Helical" evidence="1">
    <location>
        <begin position="62"/>
        <end position="84"/>
    </location>
</feature>
<feature type="transmembrane region" description="Helical" evidence="1">
    <location>
        <begin position="136"/>
        <end position="156"/>
    </location>
</feature>
<feature type="transmembrane region" description="Helical" evidence="1">
    <location>
        <begin position="96"/>
        <end position="115"/>
    </location>
</feature>
<dbReference type="AlphaFoldDB" id="A0A9X3CX60"/>
<evidence type="ECO:0000313" key="2">
    <source>
        <dbReference type="EMBL" id="MCX2837135.1"/>
    </source>
</evidence>
<feature type="transmembrane region" description="Helical" evidence="1">
    <location>
        <begin position="194"/>
        <end position="212"/>
    </location>
</feature>
<evidence type="ECO:0000256" key="1">
    <source>
        <dbReference type="SAM" id="Phobius"/>
    </source>
</evidence>
<name>A0A9X3CX60_9FLAO</name>
<keyword evidence="3" id="KW-1185">Reference proteome</keyword>
<organism evidence="2 3">
    <name type="scientific">Salinimicrobium profundisediminis</name>
    <dbReference type="NCBI Taxonomy" id="2994553"/>
    <lineage>
        <taxon>Bacteria</taxon>
        <taxon>Pseudomonadati</taxon>
        <taxon>Bacteroidota</taxon>
        <taxon>Flavobacteriia</taxon>
        <taxon>Flavobacteriales</taxon>
        <taxon>Flavobacteriaceae</taxon>
        <taxon>Salinimicrobium</taxon>
    </lineage>
</organism>
<feature type="transmembrane region" description="Helical" evidence="1">
    <location>
        <begin position="13"/>
        <end position="32"/>
    </location>
</feature>
<keyword evidence="1" id="KW-0812">Transmembrane</keyword>
<keyword evidence="1" id="KW-1133">Transmembrane helix</keyword>